<dbReference type="OrthoDB" id="10264738at2759"/>
<dbReference type="PROSITE" id="PS51746">
    <property type="entry name" value="PPM_2"/>
    <property type="match status" value="1"/>
</dbReference>
<dbReference type="AlphaFoldDB" id="A0A225WP84"/>
<proteinExistence type="predicted"/>
<dbReference type="GO" id="GO:0004722">
    <property type="term" value="F:protein serine/threonine phosphatase activity"/>
    <property type="evidence" value="ECO:0007669"/>
    <property type="project" value="InterPro"/>
</dbReference>
<dbReference type="Proteomes" id="UP000198211">
    <property type="component" value="Unassembled WGS sequence"/>
</dbReference>
<accession>A0A225WP84</accession>
<dbReference type="PANTHER" id="PTHR47992">
    <property type="entry name" value="PROTEIN PHOSPHATASE"/>
    <property type="match status" value="1"/>
</dbReference>
<evidence type="ECO:0000259" key="1">
    <source>
        <dbReference type="PROSITE" id="PS51746"/>
    </source>
</evidence>
<evidence type="ECO:0000313" key="2">
    <source>
        <dbReference type="EMBL" id="OWZ19354.1"/>
    </source>
</evidence>
<dbReference type="InterPro" id="IPR001932">
    <property type="entry name" value="PPM-type_phosphatase-like_dom"/>
</dbReference>
<dbReference type="InterPro" id="IPR036457">
    <property type="entry name" value="PPM-type-like_dom_sf"/>
</dbReference>
<feature type="domain" description="PPM-type phosphatase" evidence="1">
    <location>
        <begin position="126"/>
        <end position="426"/>
    </location>
</feature>
<dbReference type="InterPro" id="IPR015655">
    <property type="entry name" value="PP2C"/>
</dbReference>
<dbReference type="Pfam" id="PF00481">
    <property type="entry name" value="PP2C"/>
    <property type="match status" value="1"/>
</dbReference>
<dbReference type="Gene3D" id="3.60.40.10">
    <property type="entry name" value="PPM-type phosphatase domain"/>
    <property type="match status" value="1"/>
</dbReference>
<dbReference type="SMART" id="SM00332">
    <property type="entry name" value="PP2Cc"/>
    <property type="match status" value="1"/>
</dbReference>
<dbReference type="STRING" id="4795.A0A225WP84"/>
<reference evidence="3" key="1">
    <citation type="submission" date="2017-03" db="EMBL/GenBank/DDBJ databases">
        <title>Phytopthora megakarya and P. palmivora, two closely related causual agents of cacao black pod achieved similar genome size and gene model numbers by different mechanisms.</title>
        <authorList>
            <person name="Ali S."/>
            <person name="Shao J."/>
            <person name="Larry D.J."/>
            <person name="Kronmiller B."/>
            <person name="Shen D."/>
            <person name="Strem M.D."/>
            <person name="Melnick R.L."/>
            <person name="Guiltinan M.J."/>
            <person name="Tyler B.M."/>
            <person name="Meinhardt L.W."/>
            <person name="Bailey B.A."/>
        </authorList>
    </citation>
    <scope>NUCLEOTIDE SEQUENCE [LARGE SCALE GENOMIC DNA]</scope>
    <source>
        <strain evidence="3">zdho120</strain>
    </source>
</reference>
<gene>
    <name evidence="2" type="ORF">PHMEG_0006419</name>
</gene>
<organism evidence="2 3">
    <name type="scientific">Phytophthora megakarya</name>
    <dbReference type="NCBI Taxonomy" id="4795"/>
    <lineage>
        <taxon>Eukaryota</taxon>
        <taxon>Sar</taxon>
        <taxon>Stramenopiles</taxon>
        <taxon>Oomycota</taxon>
        <taxon>Peronosporomycetes</taxon>
        <taxon>Peronosporales</taxon>
        <taxon>Peronosporaceae</taxon>
        <taxon>Phytophthora</taxon>
    </lineage>
</organism>
<dbReference type="EMBL" id="NBNE01000453">
    <property type="protein sequence ID" value="OWZ19354.1"/>
    <property type="molecule type" value="Genomic_DNA"/>
</dbReference>
<evidence type="ECO:0000313" key="3">
    <source>
        <dbReference type="Proteomes" id="UP000198211"/>
    </source>
</evidence>
<dbReference type="SUPFAM" id="SSF81606">
    <property type="entry name" value="PP2C-like"/>
    <property type="match status" value="1"/>
</dbReference>
<dbReference type="CDD" id="cd00143">
    <property type="entry name" value="PP2Cc"/>
    <property type="match status" value="1"/>
</dbReference>
<comment type="caution">
    <text evidence="2">The sequence shown here is derived from an EMBL/GenBank/DDBJ whole genome shotgun (WGS) entry which is preliminary data.</text>
</comment>
<name>A0A225WP84_9STRA</name>
<keyword evidence="3" id="KW-1185">Reference proteome</keyword>
<sequence length="426" mass="46212">MGCILTKVCDEGAVIAFSLVSLYTVLTTTALPLDLLMLGDDVQDPPPQSRRLSRSKATLLMLGPSEISLSNKTQEADTETKSGLVVYGGGVPGVALDADRVELPEFTGIRDGGYSSTTGRLRWGLRSRAGDDPLRRRKENQDALCVCDAMADDQDASFFSVLDGHGPQGAFVSHFVREKYHQAVAEAYAELIPCASNGASVLTRKASVTCDVVSEIFHQAARTVVGQLDASTIDVSVSGTTAVAMLVRKNDVFIANIGDSRAAIARFADEEQRYVLHCETKDHKPDVPEECARIERNNGRVFEWGSYRVWLQDVDMPGLAMSRSFGDSVAKTVGVTAEPDVTIVEKLKFSTDKKNGERPPAFAVLASDGIWEFMTTDECIDFVAACIIDSGMSPQEVCTALVEEACDRWDAEEDVIDDITAAVVFF</sequence>
<protein>
    <submittedName>
        <fullName evidence="2">Protein phosphatase 2C</fullName>
    </submittedName>
</protein>